<accession>A0ABX0M4A2</accession>
<protein>
    <submittedName>
        <fullName evidence="1">Uncharacterized protein</fullName>
    </submittedName>
</protein>
<evidence type="ECO:0000313" key="2">
    <source>
        <dbReference type="Proteomes" id="UP000819052"/>
    </source>
</evidence>
<reference evidence="1 2" key="1">
    <citation type="submission" date="2019-09" db="EMBL/GenBank/DDBJ databases">
        <title>Taxonomy of Antarctic Massilia spp.: description of Massilia rubra sp. nov., Massilia aquatica sp. nov., Massilia mucilaginosa sp. nov., Massilia frigida sp. nov. isolated from streams, lakes and regoliths.</title>
        <authorList>
            <person name="Holochova P."/>
            <person name="Sedlacek I."/>
            <person name="Kralova S."/>
            <person name="Maslanova I."/>
            <person name="Busse H.-J."/>
            <person name="Stankova E."/>
            <person name="Vrbovska V."/>
            <person name="Kovarovic V."/>
            <person name="Bartak M."/>
            <person name="Svec P."/>
            <person name="Pantucek R."/>
        </authorList>
    </citation>
    <scope>NUCLEOTIDE SEQUENCE [LARGE SCALE GENOMIC DNA]</scope>
    <source>
        <strain evidence="1 2">CCM 8693</strain>
    </source>
</reference>
<proteinExistence type="predicted"/>
<comment type="caution">
    <text evidence="1">The sequence shown here is derived from an EMBL/GenBank/DDBJ whole genome shotgun (WGS) entry which is preliminary data.</text>
</comment>
<feature type="non-terminal residue" evidence="1">
    <location>
        <position position="199"/>
    </location>
</feature>
<gene>
    <name evidence="1" type="ORF">F1609_16460</name>
</gene>
<evidence type="ECO:0000313" key="1">
    <source>
        <dbReference type="EMBL" id="NHZ41742.1"/>
    </source>
</evidence>
<dbReference type="RefSeq" id="WP_196785449.1">
    <property type="nucleotide sequence ID" value="NZ_VVIW01000009.1"/>
</dbReference>
<dbReference type="EMBL" id="VVIW01000009">
    <property type="protein sequence ID" value="NHZ41742.1"/>
    <property type="molecule type" value="Genomic_DNA"/>
</dbReference>
<organism evidence="1 2">
    <name type="scientific">Massilia aquatica</name>
    <dbReference type="NCBI Taxonomy" id="2609000"/>
    <lineage>
        <taxon>Bacteria</taxon>
        <taxon>Pseudomonadati</taxon>
        <taxon>Pseudomonadota</taxon>
        <taxon>Betaproteobacteria</taxon>
        <taxon>Burkholderiales</taxon>
        <taxon>Oxalobacteraceae</taxon>
        <taxon>Telluria group</taxon>
        <taxon>Massilia</taxon>
    </lineage>
</organism>
<name>A0ABX0M4A2_9BURK</name>
<dbReference type="Proteomes" id="UP000819052">
    <property type="component" value="Unassembled WGS sequence"/>
</dbReference>
<sequence>MQAKLFERAREPAQLAALVCAALRGAGAREVLAGQGGAAMAERIGQLVDALRRHEVRPHELVGLGADAPAALVEGVLAAWLAGATPCLGAQLPPLRLRLDGAALASGRAAPRCLAAALVLVEPLVGAIAHPLDTLGRACLPDAVLGAAGLAIVADWRADVWLPLVLQALEAGVERLALLPAAPGVAVAHGMALAAPLAW</sequence>
<keyword evidence="2" id="KW-1185">Reference proteome</keyword>